<sequence length="163" mass="18374">MLIVSSGVVASKKAHELYDSIYGGKSAPDVINTLHKMAESGDIDAQSLLGWEYYQPRYDTKPDVQEAIKWFELAAKQGDREAPLALGSIYYDGEQVRVDYAKAYALFNQAAQQGMNLAWSRLGMMYANGQYVEVDCKKAKEYLDKGVHIYGARKTFWLLVEKT</sequence>
<comment type="caution">
    <text evidence="1">The sequence shown here is derived from an EMBL/GenBank/DDBJ whole genome shotgun (WGS) entry which is preliminary data.</text>
</comment>
<proteinExistence type="predicted"/>
<name>F5NQI3_SHIFL</name>
<dbReference type="InterPro" id="IPR006597">
    <property type="entry name" value="Sel1-like"/>
</dbReference>
<dbReference type="EMBL" id="AFGY01000003">
    <property type="protein sequence ID" value="EGK40629.1"/>
    <property type="molecule type" value="Genomic_DNA"/>
</dbReference>
<evidence type="ECO:0000313" key="1">
    <source>
        <dbReference type="EMBL" id="EGK40629.1"/>
    </source>
</evidence>
<dbReference type="PANTHER" id="PTHR11102">
    <property type="entry name" value="SEL-1-LIKE PROTEIN"/>
    <property type="match status" value="1"/>
</dbReference>
<evidence type="ECO:0000313" key="2">
    <source>
        <dbReference type="Proteomes" id="UP000004520"/>
    </source>
</evidence>
<dbReference type="InterPro" id="IPR011990">
    <property type="entry name" value="TPR-like_helical_dom_sf"/>
</dbReference>
<gene>
    <name evidence="1" type="ORF">SFK227_0360</name>
</gene>
<dbReference type="SMART" id="SM00671">
    <property type="entry name" value="SEL1"/>
    <property type="match status" value="3"/>
</dbReference>
<dbReference type="Gene3D" id="1.25.40.10">
    <property type="entry name" value="Tetratricopeptide repeat domain"/>
    <property type="match status" value="1"/>
</dbReference>
<dbReference type="Pfam" id="PF08238">
    <property type="entry name" value="Sel1"/>
    <property type="match status" value="3"/>
</dbReference>
<protein>
    <submittedName>
        <fullName evidence="1">Sel1 repeat family protein</fullName>
    </submittedName>
</protein>
<dbReference type="AlphaFoldDB" id="F5NQI3"/>
<organism evidence="1 2">
    <name type="scientific">Shigella flexneri K-227</name>
    <dbReference type="NCBI Taxonomy" id="766147"/>
    <lineage>
        <taxon>Bacteria</taxon>
        <taxon>Pseudomonadati</taxon>
        <taxon>Pseudomonadota</taxon>
        <taxon>Gammaproteobacteria</taxon>
        <taxon>Enterobacterales</taxon>
        <taxon>Enterobacteriaceae</taxon>
        <taxon>Shigella</taxon>
    </lineage>
</organism>
<dbReference type="SUPFAM" id="SSF81901">
    <property type="entry name" value="HCP-like"/>
    <property type="match status" value="1"/>
</dbReference>
<dbReference type="GO" id="GO:0036503">
    <property type="term" value="P:ERAD pathway"/>
    <property type="evidence" value="ECO:0007669"/>
    <property type="project" value="TreeGrafter"/>
</dbReference>
<reference evidence="1 2" key="1">
    <citation type="submission" date="2011-04" db="EMBL/GenBank/DDBJ databases">
        <authorList>
            <person name="Rasko D."/>
            <person name="Redman J."/>
            <person name="Daugherty S.C."/>
            <person name="Tallon L."/>
            <person name="Sadzewicz L."/>
            <person name="Jones K."/>
            <person name="Santana-Cruz I."/>
            <person name="Liu X."/>
        </authorList>
    </citation>
    <scope>NUCLEOTIDE SEQUENCE [LARGE SCALE GENOMIC DNA]</scope>
    <source>
        <strain evidence="1 2">K-227</strain>
    </source>
</reference>
<dbReference type="InterPro" id="IPR050767">
    <property type="entry name" value="Sel1_AlgK"/>
</dbReference>
<dbReference type="PANTHER" id="PTHR11102:SF147">
    <property type="entry name" value="SEL1L ADAPTOR SUBUNIT OF ERAD E3 UBIQUITIN LIGASE"/>
    <property type="match status" value="1"/>
</dbReference>
<dbReference type="Proteomes" id="UP000004520">
    <property type="component" value="Unassembled WGS sequence"/>
</dbReference>
<accession>F5NQI3</accession>
<dbReference type="PATRIC" id="fig|766147.3.peg.342"/>